<name>A0A1I5TCT0_9GAMM</name>
<dbReference type="Pfam" id="PF06099">
    <property type="entry name" value="Phenol_hyd_sub"/>
    <property type="match status" value="1"/>
</dbReference>
<organism evidence="1 2">
    <name type="scientific">Geopseudomonas sagittaria</name>
    <dbReference type="NCBI Taxonomy" id="1135990"/>
    <lineage>
        <taxon>Bacteria</taxon>
        <taxon>Pseudomonadati</taxon>
        <taxon>Pseudomonadota</taxon>
        <taxon>Gammaproteobacteria</taxon>
        <taxon>Pseudomonadales</taxon>
        <taxon>Pseudomonadaceae</taxon>
        <taxon>Geopseudomonas</taxon>
    </lineage>
</organism>
<dbReference type="Proteomes" id="UP000243084">
    <property type="component" value="Unassembled WGS sequence"/>
</dbReference>
<proteinExistence type="predicted"/>
<sequence length="96" mass="10827">MTRPEQPVEMVPATLDTRKRWVRVTGERAGGFIEFDFAIGEPDLIVEMILSPEAFAEFCAQNQVEVLQPREPGSATDEPSDWNWSLADATQTRFKA</sequence>
<dbReference type="InterPro" id="IPR010353">
    <property type="entry name" value="DmpK"/>
</dbReference>
<dbReference type="AlphaFoldDB" id="A0A1I5TCT0"/>
<dbReference type="EMBL" id="FOXM01000006">
    <property type="protein sequence ID" value="SFP80641.1"/>
    <property type="molecule type" value="Genomic_DNA"/>
</dbReference>
<evidence type="ECO:0000313" key="1">
    <source>
        <dbReference type="EMBL" id="SFP80641.1"/>
    </source>
</evidence>
<reference evidence="2" key="1">
    <citation type="submission" date="2016-10" db="EMBL/GenBank/DDBJ databases">
        <authorList>
            <person name="Varghese N."/>
            <person name="Submissions S."/>
        </authorList>
    </citation>
    <scope>NUCLEOTIDE SEQUENCE [LARGE SCALE GENOMIC DNA]</scope>
    <source>
        <strain evidence="2">JCM 18195</strain>
    </source>
</reference>
<keyword evidence="2" id="KW-1185">Reference proteome</keyword>
<evidence type="ECO:0000313" key="2">
    <source>
        <dbReference type="Proteomes" id="UP000243084"/>
    </source>
</evidence>
<accession>A0A1I5TCT0</accession>
<dbReference type="RefSeq" id="WP_175526623.1">
    <property type="nucleotide sequence ID" value="NZ_FOXM01000006.1"/>
</dbReference>
<gene>
    <name evidence="1" type="ORF">SAMN05216229_10627</name>
</gene>
<protein>
    <submittedName>
        <fullName evidence="1">Phenol hydroxylase P0 protein</fullName>
    </submittedName>
</protein>